<dbReference type="PIRSF" id="PIRSF500136">
    <property type="entry name" value="UDP_ManNAc_DH"/>
    <property type="match status" value="1"/>
</dbReference>
<gene>
    <name evidence="5" type="ORF">S06H3_50723</name>
</gene>
<feature type="non-terminal residue" evidence="5">
    <location>
        <position position="251"/>
    </location>
</feature>
<proteinExistence type="inferred from homology"/>
<dbReference type="InterPro" id="IPR014026">
    <property type="entry name" value="UDP-Glc/GDP-Man_DH_dimer"/>
</dbReference>
<dbReference type="GO" id="GO:0016616">
    <property type="term" value="F:oxidoreductase activity, acting on the CH-OH group of donors, NAD or NADP as acceptor"/>
    <property type="evidence" value="ECO:0007669"/>
    <property type="project" value="InterPro"/>
</dbReference>
<evidence type="ECO:0000256" key="3">
    <source>
        <dbReference type="ARBA" id="ARBA00023027"/>
    </source>
</evidence>
<organism evidence="5">
    <name type="scientific">marine sediment metagenome</name>
    <dbReference type="NCBI Taxonomy" id="412755"/>
    <lineage>
        <taxon>unclassified sequences</taxon>
        <taxon>metagenomes</taxon>
        <taxon>ecological metagenomes</taxon>
    </lineage>
</organism>
<keyword evidence="2" id="KW-0560">Oxidoreductase</keyword>
<dbReference type="SMART" id="SM00984">
    <property type="entry name" value="UDPG_MGDP_dh_C"/>
    <property type="match status" value="1"/>
</dbReference>
<dbReference type="GO" id="GO:0051287">
    <property type="term" value="F:NAD binding"/>
    <property type="evidence" value="ECO:0007669"/>
    <property type="project" value="InterPro"/>
</dbReference>
<feature type="non-terminal residue" evidence="5">
    <location>
        <position position="1"/>
    </location>
</feature>
<evidence type="ECO:0000256" key="2">
    <source>
        <dbReference type="ARBA" id="ARBA00023002"/>
    </source>
</evidence>
<dbReference type="Gene3D" id="3.40.50.720">
    <property type="entry name" value="NAD(P)-binding Rossmann-like Domain"/>
    <property type="match status" value="2"/>
</dbReference>
<dbReference type="InterPro" id="IPR036291">
    <property type="entry name" value="NAD(P)-bd_dom_sf"/>
</dbReference>
<dbReference type="InterPro" id="IPR028359">
    <property type="entry name" value="UDP_ManNAc/GlcNAc_DH"/>
</dbReference>
<dbReference type="InterPro" id="IPR014027">
    <property type="entry name" value="UDP-Glc/GDP-Man_DH_C"/>
</dbReference>
<dbReference type="InterPro" id="IPR001732">
    <property type="entry name" value="UDP-Glc/GDP-Man_DH_N"/>
</dbReference>
<sequence>VILESTVYPGVTEEVIKPILEEAGLKCGSDFKIAYSPERINPGDEEHALNKVTKIVSGVDEETTELVAELYRKVTPHIFKARNIRTAEAAKVIENIQRDLNVALVNELAMIFEKMGLSTEDVLDAAATKWNFYRYSPGLVGGHCIPVDPYYLVYKARELGYHSQVILAGRSINDYMPKHIAEMTVRALNEAGKVIKSSRVLVMGLTYKEDVPDIRESPVRGVIKELKEYGIEIYGYDPLLKGADFEDEFGI</sequence>
<dbReference type="AlphaFoldDB" id="X1PP13"/>
<evidence type="ECO:0000256" key="1">
    <source>
        <dbReference type="ARBA" id="ARBA00006601"/>
    </source>
</evidence>
<dbReference type="InterPro" id="IPR036220">
    <property type="entry name" value="UDP-Glc/GDP-Man_DH_C_sf"/>
</dbReference>
<protein>
    <recommendedName>
        <fullName evidence="4">UDP-glucose/GDP-mannose dehydrogenase C-terminal domain-containing protein</fullName>
    </recommendedName>
</protein>
<dbReference type="InterPro" id="IPR017476">
    <property type="entry name" value="UDP-Glc/GDP-Man"/>
</dbReference>
<dbReference type="SUPFAM" id="SSF51735">
    <property type="entry name" value="NAD(P)-binding Rossmann-fold domains"/>
    <property type="match status" value="1"/>
</dbReference>
<dbReference type="Pfam" id="PF00984">
    <property type="entry name" value="UDPG_MGDP_dh"/>
    <property type="match status" value="1"/>
</dbReference>
<comment type="similarity">
    <text evidence="1">Belongs to the UDP-glucose/GDP-mannose dehydrogenase family.</text>
</comment>
<dbReference type="EMBL" id="BARV01032139">
    <property type="protein sequence ID" value="GAI32624.1"/>
    <property type="molecule type" value="Genomic_DNA"/>
</dbReference>
<keyword evidence="3" id="KW-0520">NAD</keyword>
<dbReference type="Pfam" id="PF03721">
    <property type="entry name" value="UDPG_MGDP_dh_N"/>
    <property type="match status" value="1"/>
</dbReference>
<dbReference type="Pfam" id="PF03720">
    <property type="entry name" value="UDPG_MGDP_dh_C"/>
    <property type="match status" value="1"/>
</dbReference>
<evidence type="ECO:0000259" key="4">
    <source>
        <dbReference type="SMART" id="SM00984"/>
    </source>
</evidence>
<feature type="domain" description="UDP-glucose/GDP-mannose dehydrogenase C-terminal" evidence="4">
    <location>
        <begin position="201"/>
        <end position="251"/>
    </location>
</feature>
<dbReference type="PANTHER" id="PTHR43491">
    <property type="entry name" value="UDP-N-ACETYL-D-MANNOSAMINE DEHYDROGENASE"/>
    <property type="match status" value="1"/>
</dbReference>
<dbReference type="SUPFAM" id="SSF48179">
    <property type="entry name" value="6-phosphogluconate dehydrogenase C-terminal domain-like"/>
    <property type="match status" value="1"/>
</dbReference>
<dbReference type="NCBIfam" id="TIGR03026">
    <property type="entry name" value="NDP-sugDHase"/>
    <property type="match status" value="1"/>
</dbReference>
<name>X1PP13_9ZZZZ</name>
<dbReference type="SUPFAM" id="SSF52413">
    <property type="entry name" value="UDP-glucose/GDP-mannose dehydrogenase C-terminal domain"/>
    <property type="match status" value="1"/>
</dbReference>
<dbReference type="GO" id="GO:0000271">
    <property type="term" value="P:polysaccharide biosynthetic process"/>
    <property type="evidence" value="ECO:0007669"/>
    <property type="project" value="InterPro"/>
</dbReference>
<dbReference type="InterPro" id="IPR008927">
    <property type="entry name" value="6-PGluconate_DH-like_C_sf"/>
</dbReference>
<accession>X1PP13</accession>
<dbReference type="GO" id="GO:0016628">
    <property type="term" value="F:oxidoreductase activity, acting on the CH-CH group of donors, NAD or NADP as acceptor"/>
    <property type="evidence" value="ECO:0007669"/>
    <property type="project" value="InterPro"/>
</dbReference>
<evidence type="ECO:0000313" key="5">
    <source>
        <dbReference type="EMBL" id="GAI32624.1"/>
    </source>
</evidence>
<dbReference type="PIRSF" id="PIRSF000124">
    <property type="entry name" value="UDPglc_GDPman_dh"/>
    <property type="match status" value="1"/>
</dbReference>
<comment type="caution">
    <text evidence="5">The sequence shown here is derived from an EMBL/GenBank/DDBJ whole genome shotgun (WGS) entry which is preliminary data.</text>
</comment>
<dbReference type="PANTHER" id="PTHR43491:SF2">
    <property type="entry name" value="UDP-N-ACETYL-D-MANNOSAMINE DEHYDROGENASE"/>
    <property type="match status" value="1"/>
</dbReference>
<reference evidence="5" key="1">
    <citation type="journal article" date="2014" name="Front. Microbiol.">
        <title>High frequency of phylogenetically diverse reductive dehalogenase-homologous genes in deep subseafloor sedimentary metagenomes.</title>
        <authorList>
            <person name="Kawai M."/>
            <person name="Futagami T."/>
            <person name="Toyoda A."/>
            <person name="Takaki Y."/>
            <person name="Nishi S."/>
            <person name="Hori S."/>
            <person name="Arai W."/>
            <person name="Tsubouchi T."/>
            <person name="Morono Y."/>
            <person name="Uchiyama I."/>
            <person name="Ito T."/>
            <person name="Fujiyama A."/>
            <person name="Inagaki F."/>
            <person name="Takami H."/>
        </authorList>
    </citation>
    <scope>NUCLEOTIDE SEQUENCE</scope>
    <source>
        <strain evidence="5">Expedition CK06-06</strain>
    </source>
</reference>